<evidence type="ECO:0000256" key="10">
    <source>
        <dbReference type="ARBA" id="ARBA00023288"/>
    </source>
</evidence>
<keyword evidence="8" id="KW-0564">Palmitate</keyword>
<keyword evidence="6" id="KW-0967">Endosome</keyword>
<dbReference type="Proteomes" id="UP000271241">
    <property type="component" value="Unassembled WGS sequence"/>
</dbReference>
<keyword evidence="5" id="KW-0519">Myristate</keyword>
<dbReference type="GO" id="GO:0060090">
    <property type="term" value="F:molecular adaptor activity"/>
    <property type="evidence" value="ECO:0007669"/>
    <property type="project" value="TreeGrafter"/>
</dbReference>
<keyword evidence="13" id="KW-1185">Reference proteome</keyword>
<keyword evidence="10" id="KW-0449">Lipoprotein</keyword>
<proteinExistence type="inferred from homology"/>
<evidence type="ECO:0000256" key="5">
    <source>
        <dbReference type="ARBA" id="ARBA00022707"/>
    </source>
</evidence>
<dbReference type="Pfam" id="PF15454">
    <property type="entry name" value="LAMTOR"/>
    <property type="match status" value="1"/>
</dbReference>
<dbReference type="OrthoDB" id="5562028at2759"/>
<evidence type="ECO:0000256" key="6">
    <source>
        <dbReference type="ARBA" id="ARBA00022753"/>
    </source>
</evidence>
<reference evidence="13" key="1">
    <citation type="journal article" date="2018" name="Nat. Microbiol.">
        <title>Leveraging single-cell genomics to expand the fungal tree of life.</title>
        <authorList>
            <person name="Ahrendt S.R."/>
            <person name="Quandt C.A."/>
            <person name="Ciobanu D."/>
            <person name="Clum A."/>
            <person name="Salamov A."/>
            <person name="Andreopoulos B."/>
            <person name="Cheng J.F."/>
            <person name="Woyke T."/>
            <person name="Pelin A."/>
            <person name="Henrissat B."/>
            <person name="Reynolds N.K."/>
            <person name="Benny G.L."/>
            <person name="Smith M.E."/>
            <person name="James T.Y."/>
            <person name="Grigoriev I.V."/>
        </authorList>
    </citation>
    <scope>NUCLEOTIDE SEQUENCE [LARGE SCALE GENOMIC DNA]</scope>
    <source>
        <strain evidence="13">RSA 1356</strain>
    </source>
</reference>
<evidence type="ECO:0000256" key="11">
    <source>
        <dbReference type="ARBA" id="ARBA00032695"/>
    </source>
</evidence>
<comment type="subcellular location">
    <subcellularLocation>
        <location evidence="1">Late endosome membrane</location>
        <topology evidence="1">Lipid-anchor</topology>
        <orientation evidence="1">Cytoplasmic side</orientation>
    </subcellularLocation>
    <subcellularLocation>
        <location evidence="2">Lysosome membrane</location>
    </subcellularLocation>
</comment>
<dbReference type="AlphaFoldDB" id="A0A4P9XTF8"/>
<comment type="similarity">
    <text evidence="3">Belongs to the LAMTOR1 family.</text>
</comment>
<dbReference type="SMART" id="SM01262">
    <property type="entry name" value="LAMTOR"/>
    <property type="match status" value="1"/>
</dbReference>
<evidence type="ECO:0000256" key="4">
    <source>
        <dbReference type="ARBA" id="ARBA00016099"/>
    </source>
</evidence>
<dbReference type="PANTHER" id="PTHR13401:SF2">
    <property type="entry name" value="RAGULATOR COMPLEX PROTEIN LAMTOR1"/>
    <property type="match status" value="1"/>
</dbReference>
<dbReference type="GO" id="GO:0032008">
    <property type="term" value="P:positive regulation of TOR signaling"/>
    <property type="evidence" value="ECO:0007669"/>
    <property type="project" value="InterPro"/>
</dbReference>
<protein>
    <recommendedName>
        <fullName evidence="4">Ragulator complex protein LAMTOR1</fullName>
    </recommendedName>
    <alternativeName>
        <fullName evidence="11">Late endosomal/lysosomal adaptor and MAPK and MTOR activator 1</fullName>
    </alternativeName>
</protein>
<dbReference type="InterPro" id="IPR028209">
    <property type="entry name" value="LAMTOR1/MEH1"/>
</dbReference>
<evidence type="ECO:0000256" key="8">
    <source>
        <dbReference type="ARBA" id="ARBA00023139"/>
    </source>
</evidence>
<evidence type="ECO:0000256" key="2">
    <source>
        <dbReference type="ARBA" id="ARBA00004656"/>
    </source>
</evidence>
<evidence type="ECO:0000256" key="9">
    <source>
        <dbReference type="ARBA" id="ARBA00023228"/>
    </source>
</evidence>
<gene>
    <name evidence="12" type="ORF">THASP1DRAFT_28743</name>
</gene>
<sequence length="225" mass="24352">MSSGAEVLAQPPAALPALTAERKGLAPGNLHLRICIDNNDNAAPAMTWLSALESFYLAVCSCGTGTGSRELEDEQCGLLDNRQPNSYDGSSINRMSLHSQESLPNRALEQEALRRIVERTAENLIDVTGAGVERLQQADLAERTDEYQDVVGRIGDLSKANHRLNALPHTSLPVTEVLMRDAPAISSVDAKQMQQWAKQARAALDAAQVEHVGDLVVSLTWTVTE</sequence>
<dbReference type="GO" id="GO:0005085">
    <property type="term" value="F:guanyl-nucleotide exchange factor activity"/>
    <property type="evidence" value="ECO:0007669"/>
    <property type="project" value="TreeGrafter"/>
</dbReference>
<organism evidence="12 13">
    <name type="scientific">Thamnocephalis sphaerospora</name>
    <dbReference type="NCBI Taxonomy" id="78915"/>
    <lineage>
        <taxon>Eukaryota</taxon>
        <taxon>Fungi</taxon>
        <taxon>Fungi incertae sedis</taxon>
        <taxon>Zoopagomycota</taxon>
        <taxon>Zoopagomycotina</taxon>
        <taxon>Zoopagomycetes</taxon>
        <taxon>Zoopagales</taxon>
        <taxon>Sigmoideomycetaceae</taxon>
        <taxon>Thamnocephalis</taxon>
    </lineage>
</organism>
<dbReference type="EMBL" id="KZ992512">
    <property type="protein sequence ID" value="RKP09464.1"/>
    <property type="molecule type" value="Genomic_DNA"/>
</dbReference>
<dbReference type="GO" id="GO:0045121">
    <property type="term" value="C:membrane raft"/>
    <property type="evidence" value="ECO:0007669"/>
    <property type="project" value="InterPro"/>
</dbReference>
<keyword evidence="7" id="KW-0472">Membrane</keyword>
<dbReference type="GO" id="GO:0043410">
    <property type="term" value="P:positive regulation of MAPK cascade"/>
    <property type="evidence" value="ECO:0007669"/>
    <property type="project" value="InterPro"/>
</dbReference>
<evidence type="ECO:0000256" key="7">
    <source>
        <dbReference type="ARBA" id="ARBA00023136"/>
    </source>
</evidence>
<dbReference type="PANTHER" id="PTHR13401">
    <property type="entry name" value="RAGULATOR COMPLEX PROTEIN LAMTOR1"/>
    <property type="match status" value="1"/>
</dbReference>
<dbReference type="GO" id="GO:0016197">
    <property type="term" value="P:endosomal transport"/>
    <property type="evidence" value="ECO:0007669"/>
    <property type="project" value="InterPro"/>
</dbReference>
<accession>A0A4P9XTF8</accession>
<evidence type="ECO:0000256" key="1">
    <source>
        <dbReference type="ARBA" id="ARBA00004577"/>
    </source>
</evidence>
<keyword evidence="9" id="KW-0458">Lysosome</keyword>
<name>A0A4P9XTF8_9FUNG</name>
<dbReference type="GO" id="GO:0031902">
    <property type="term" value="C:late endosome membrane"/>
    <property type="evidence" value="ECO:0007669"/>
    <property type="project" value="UniProtKB-SubCell"/>
</dbReference>
<dbReference type="GO" id="GO:0001919">
    <property type="term" value="P:regulation of receptor recycling"/>
    <property type="evidence" value="ECO:0007669"/>
    <property type="project" value="InterPro"/>
</dbReference>
<dbReference type="GO" id="GO:0071986">
    <property type="term" value="C:Ragulator complex"/>
    <property type="evidence" value="ECO:0007669"/>
    <property type="project" value="InterPro"/>
</dbReference>
<evidence type="ECO:0000313" key="13">
    <source>
        <dbReference type="Proteomes" id="UP000271241"/>
    </source>
</evidence>
<evidence type="ECO:0000313" key="12">
    <source>
        <dbReference type="EMBL" id="RKP09464.1"/>
    </source>
</evidence>
<evidence type="ECO:0000256" key="3">
    <source>
        <dbReference type="ARBA" id="ARBA00010861"/>
    </source>
</evidence>
<dbReference type="GO" id="GO:0071230">
    <property type="term" value="P:cellular response to amino acid stimulus"/>
    <property type="evidence" value="ECO:0007669"/>
    <property type="project" value="InterPro"/>
</dbReference>